<dbReference type="AlphaFoldDB" id="A0A1K1QNH9"/>
<dbReference type="OrthoDB" id="3621007at2"/>
<keyword evidence="2" id="KW-0472">Membrane</keyword>
<gene>
    <name evidence="3" type="ORF">SAMN04489730_2021</name>
</gene>
<reference evidence="4" key="1">
    <citation type="submission" date="2016-11" db="EMBL/GenBank/DDBJ databases">
        <authorList>
            <person name="Varghese N."/>
            <person name="Submissions S."/>
        </authorList>
    </citation>
    <scope>NUCLEOTIDE SEQUENCE [LARGE SCALE GENOMIC DNA]</scope>
    <source>
        <strain evidence="4">DSM 44671</strain>
    </source>
</reference>
<organism evidence="3 4">
    <name type="scientific">Amycolatopsis australiensis</name>
    <dbReference type="NCBI Taxonomy" id="546364"/>
    <lineage>
        <taxon>Bacteria</taxon>
        <taxon>Bacillati</taxon>
        <taxon>Actinomycetota</taxon>
        <taxon>Actinomycetes</taxon>
        <taxon>Pseudonocardiales</taxon>
        <taxon>Pseudonocardiaceae</taxon>
        <taxon>Amycolatopsis</taxon>
    </lineage>
</organism>
<keyword evidence="4" id="KW-1185">Reference proteome</keyword>
<proteinExistence type="predicted"/>
<dbReference type="STRING" id="546364.SAMN04489730_2021"/>
<feature type="transmembrane region" description="Helical" evidence="2">
    <location>
        <begin position="47"/>
        <end position="68"/>
    </location>
</feature>
<evidence type="ECO:0000256" key="1">
    <source>
        <dbReference type="SAM" id="MobiDB-lite"/>
    </source>
</evidence>
<evidence type="ECO:0000256" key="2">
    <source>
        <dbReference type="SAM" id="Phobius"/>
    </source>
</evidence>
<keyword evidence="2" id="KW-1133">Transmembrane helix</keyword>
<dbReference type="EMBL" id="FPJG01000006">
    <property type="protein sequence ID" value="SFW61456.1"/>
    <property type="molecule type" value="Genomic_DNA"/>
</dbReference>
<protein>
    <submittedName>
        <fullName evidence="3">Uncharacterized protein</fullName>
    </submittedName>
</protein>
<evidence type="ECO:0000313" key="3">
    <source>
        <dbReference type="EMBL" id="SFW61456.1"/>
    </source>
</evidence>
<dbReference type="Proteomes" id="UP000182740">
    <property type="component" value="Unassembled WGS sequence"/>
</dbReference>
<accession>A0A1K1QNH9</accession>
<evidence type="ECO:0000313" key="4">
    <source>
        <dbReference type="Proteomes" id="UP000182740"/>
    </source>
</evidence>
<name>A0A1K1QNH9_9PSEU</name>
<sequence length="211" mass="21924">MSTPPTDDNPFRTPDYATAPAPMPPPAMAPAPGYRPIPHWFTTKVRITLAACVVLALGLGALGALGIARLGRSGTPSSGDCLYLTRESGGKLAYHRVSCGSGNATYKVDDSHRGTSRCASGDYVRFQISGSGSGAQTLCLALNVSTGDCLRDVDDQATVAKVACTDPAAKERAEVIAGYRGEDSCADADHVLSYPGPPRRTVCLAPPGENI</sequence>
<dbReference type="RefSeq" id="WP_072476007.1">
    <property type="nucleotide sequence ID" value="NZ_FPJG01000006.1"/>
</dbReference>
<feature type="region of interest" description="Disordered" evidence="1">
    <location>
        <begin position="1"/>
        <end position="24"/>
    </location>
</feature>
<keyword evidence="2" id="KW-0812">Transmembrane</keyword>